<keyword evidence="3 10" id="KW-0812">Transmembrane</keyword>
<dbReference type="HOGENOM" id="CLU_073620_3_0_1"/>
<keyword evidence="4 11" id="KW-0732">Signal</keyword>
<evidence type="ECO:0000259" key="12">
    <source>
        <dbReference type="Pfam" id="PF09430"/>
    </source>
</evidence>
<feature type="transmembrane region" description="Helical" evidence="10">
    <location>
        <begin position="145"/>
        <end position="163"/>
    </location>
</feature>
<feature type="compositionally biased region" description="Low complexity" evidence="9">
    <location>
        <begin position="186"/>
        <end position="200"/>
    </location>
</feature>
<dbReference type="PANTHER" id="PTHR13605:SF4">
    <property type="entry name" value="ER MEMBRANE PROTEIN COMPLEX SUBUNIT 7"/>
    <property type="match status" value="1"/>
</dbReference>
<reference evidence="13 14" key="1">
    <citation type="journal article" date="2012" name="Proc. Natl. Acad. Sci. U.S.A.">
        <title>Comparative genomics of Ceriporiopsis subvermispora and Phanerochaete chrysosporium provide insight into selective ligninolysis.</title>
        <authorList>
            <person name="Fernandez-Fueyo E."/>
            <person name="Ruiz-Duenas F.J."/>
            <person name="Ferreira P."/>
            <person name="Floudas D."/>
            <person name="Hibbett D.S."/>
            <person name="Canessa P."/>
            <person name="Larrondo L.F."/>
            <person name="James T.Y."/>
            <person name="Seelenfreund D."/>
            <person name="Lobos S."/>
            <person name="Polanco R."/>
            <person name="Tello M."/>
            <person name="Honda Y."/>
            <person name="Watanabe T."/>
            <person name="Watanabe T."/>
            <person name="Ryu J.S."/>
            <person name="Kubicek C.P."/>
            <person name="Schmoll M."/>
            <person name="Gaskell J."/>
            <person name="Hammel K.E."/>
            <person name="St John F.J."/>
            <person name="Vanden Wymelenberg A."/>
            <person name="Sabat G."/>
            <person name="Splinter BonDurant S."/>
            <person name="Syed K."/>
            <person name="Yadav J.S."/>
            <person name="Doddapaneni H."/>
            <person name="Subramanian V."/>
            <person name="Lavin J.L."/>
            <person name="Oguiza J.A."/>
            <person name="Perez G."/>
            <person name="Pisabarro A.G."/>
            <person name="Ramirez L."/>
            <person name="Santoyo F."/>
            <person name="Master E."/>
            <person name="Coutinho P.M."/>
            <person name="Henrissat B."/>
            <person name="Lombard V."/>
            <person name="Magnuson J.K."/>
            <person name="Kuees U."/>
            <person name="Hori C."/>
            <person name="Igarashi K."/>
            <person name="Samejima M."/>
            <person name="Held B.W."/>
            <person name="Barry K.W."/>
            <person name="LaButti K.M."/>
            <person name="Lapidus A."/>
            <person name="Lindquist E.A."/>
            <person name="Lucas S.M."/>
            <person name="Riley R."/>
            <person name="Salamov A.A."/>
            <person name="Hoffmeister D."/>
            <person name="Schwenk D."/>
            <person name="Hadar Y."/>
            <person name="Yarden O."/>
            <person name="de Vries R.P."/>
            <person name="Wiebenga A."/>
            <person name="Stenlid J."/>
            <person name="Eastwood D."/>
            <person name="Grigoriev I.V."/>
            <person name="Berka R.M."/>
            <person name="Blanchette R.A."/>
            <person name="Kersten P."/>
            <person name="Martinez A.T."/>
            <person name="Vicuna R."/>
            <person name="Cullen D."/>
        </authorList>
    </citation>
    <scope>NUCLEOTIDE SEQUENCE [LARGE SCALE GENOMIC DNA]</scope>
    <source>
        <strain evidence="13 14">B</strain>
    </source>
</reference>
<dbReference type="GO" id="GO:0000272">
    <property type="term" value="P:polysaccharide catabolic process"/>
    <property type="evidence" value="ECO:0007669"/>
    <property type="project" value="UniProtKB-KW"/>
</dbReference>
<dbReference type="Gene3D" id="2.60.40.1120">
    <property type="entry name" value="Carboxypeptidase-like, regulatory domain"/>
    <property type="match status" value="1"/>
</dbReference>
<dbReference type="GO" id="GO:0072546">
    <property type="term" value="C:EMC complex"/>
    <property type="evidence" value="ECO:0007669"/>
    <property type="project" value="TreeGrafter"/>
</dbReference>
<feature type="domain" description="ER membrane protein complex subunit 7 beta-sandwich" evidence="12">
    <location>
        <begin position="41"/>
        <end position="148"/>
    </location>
</feature>
<dbReference type="PANTHER" id="PTHR13605">
    <property type="entry name" value="ER MEMBRANE PROTEIN COMPLEX SUBUNIT 7"/>
    <property type="match status" value="1"/>
</dbReference>
<protein>
    <recommendedName>
        <fullName evidence="12">ER membrane protein complex subunit 7 beta-sandwich domain-containing protein</fullName>
    </recommendedName>
</protein>
<keyword evidence="8" id="KW-0624">Polysaccharide degradation</keyword>
<dbReference type="InterPro" id="IPR013784">
    <property type="entry name" value="Carb-bd-like_fold"/>
</dbReference>
<evidence type="ECO:0000256" key="9">
    <source>
        <dbReference type="SAM" id="MobiDB-lite"/>
    </source>
</evidence>
<evidence type="ECO:0000256" key="8">
    <source>
        <dbReference type="ARBA" id="ARBA00023326"/>
    </source>
</evidence>
<dbReference type="OrthoDB" id="27095at2759"/>
<evidence type="ECO:0000256" key="4">
    <source>
        <dbReference type="ARBA" id="ARBA00022729"/>
    </source>
</evidence>
<evidence type="ECO:0000256" key="11">
    <source>
        <dbReference type="SAM" id="SignalP"/>
    </source>
</evidence>
<evidence type="ECO:0000256" key="7">
    <source>
        <dbReference type="ARBA" id="ARBA00023277"/>
    </source>
</evidence>
<evidence type="ECO:0000256" key="1">
    <source>
        <dbReference type="ARBA" id="ARBA00004167"/>
    </source>
</evidence>
<evidence type="ECO:0000256" key="3">
    <source>
        <dbReference type="ARBA" id="ARBA00022692"/>
    </source>
</evidence>
<dbReference type="GO" id="GO:0030246">
    <property type="term" value="F:carbohydrate binding"/>
    <property type="evidence" value="ECO:0007669"/>
    <property type="project" value="InterPro"/>
</dbReference>
<dbReference type="SUPFAM" id="SSF49452">
    <property type="entry name" value="Starch-binding domain-like"/>
    <property type="match status" value="1"/>
</dbReference>
<evidence type="ECO:0000256" key="5">
    <source>
        <dbReference type="ARBA" id="ARBA00022989"/>
    </source>
</evidence>
<gene>
    <name evidence="13" type="ORF">CERSUDRAFT_90379</name>
</gene>
<proteinExistence type="inferred from homology"/>
<dbReference type="InterPro" id="IPR019008">
    <property type="entry name" value="Beta_sandwich_EMC7"/>
</dbReference>
<evidence type="ECO:0000313" key="14">
    <source>
        <dbReference type="Proteomes" id="UP000016930"/>
    </source>
</evidence>
<keyword evidence="5 10" id="KW-1133">Transmembrane helix</keyword>
<dbReference type="Proteomes" id="UP000016930">
    <property type="component" value="Unassembled WGS sequence"/>
</dbReference>
<dbReference type="EMBL" id="KB445791">
    <property type="protein sequence ID" value="EMD41803.1"/>
    <property type="molecule type" value="Genomic_DNA"/>
</dbReference>
<dbReference type="AlphaFoldDB" id="M2QXE9"/>
<evidence type="ECO:0000256" key="2">
    <source>
        <dbReference type="ARBA" id="ARBA00008880"/>
    </source>
</evidence>
<dbReference type="Pfam" id="PF09430">
    <property type="entry name" value="EMC7_beta-sandw"/>
    <property type="match status" value="1"/>
</dbReference>
<feature type="chain" id="PRO_5004024348" description="ER membrane protein complex subunit 7 beta-sandwich domain-containing protein" evidence="11">
    <location>
        <begin position="20"/>
        <end position="233"/>
    </location>
</feature>
<dbReference type="STRING" id="914234.M2QXE9"/>
<feature type="signal peptide" evidence="11">
    <location>
        <begin position="1"/>
        <end position="19"/>
    </location>
</feature>
<evidence type="ECO:0000313" key="13">
    <source>
        <dbReference type="EMBL" id="EMD41803.1"/>
    </source>
</evidence>
<dbReference type="InterPro" id="IPR039163">
    <property type="entry name" value="EMC7"/>
</dbReference>
<sequence>MRHSLGFLFIASVCCSAFAFDLRGRIQWNDVCPDFAHLGYTKVELDNGKLHGSVTEDGGFTIPDVPPGTYVMSVAAHDHVFEKLRVDVFESDSLPEVRPYFPGTPLSPPSTITLPYPIVLYARQKNDYFVSRESFNVLGMLQNPMMMLTVVVGGMMLLMPYIMKHMDPETLQDFNQRQARISKMQSSLQSGDISSSLSALMATNDEPKGASSSSARPAPPSGTKSRAGKGKKR</sequence>
<comment type="subcellular location">
    <subcellularLocation>
        <location evidence="1">Membrane</location>
        <topology evidence="1">Single-pass membrane protein</topology>
    </subcellularLocation>
</comment>
<keyword evidence="6 10" id="KW-0472">Membrane</keyword>
<comment type="similarity">
    <text evidence="2">Belongs to the EMC7 family.</text>
</comment>
<evidence type="ECO:0000256" key="6">
    <source>
        <dbReference type="ARBA" id="ARBA00023136"/>
    </source>
</evidence>
<accession>M2QXE9</accession>
<evidence type="ECO:0000256" key="10">
    <source>
        <dbReference type="SAM" id="Phobius"/>
    </source>
</evidence>
<name>M2QXE9_CERS8</name>
<keyword evidence="7" id="KW-0119">Carbohydrate metabolism</keyword>
<keyword evidence="14" id="KW-1185">Reference proteome</keyword>
<feature type="region of interest" description="Disordered" evidence="9">
    <location>
        <begin position="183"/>
        <end position="233"/>
    </location>
</feature>
<organism evidence="13 14">
    <name type="scientific">Ceriporiopsis subvermispora (strain B)</name>
    <name type="common">White-rot fungus</name>
    <name type="synonym">Gelatoporia subvermispora</name>
    <dbReference type="NCBI Taxonomy" id="914234"/>
    <lineage>
        <taxon>Eukaryota</taxon>
        <taxon>Fungi</taxon>
        <taxon>Dikarya</taxon>
        <taxon>Basidiomycota</taxon>
        <taxon>Agaricomycotina</taxon>
        <taxon>Agaricomycetes</taxon>
        <taxon>Polyporales</taxon>
        <taxon>Gelatoporiaceae</taxon>
        <taxon>Gelatoporia</taxon>
    </lineage>
</organism>